<organism evidence="2 3">
    <name type="scientific">Zhengella mangrovi</name>
    <dbReference type="NCBI Taxonomy" id="1982044"/>
    <lineage>
        <taxon>Bacteria</taxon>
        <taxon>Pseudomonadati</taxon>
        <taxon>Pseudomonadota</taxon>
        <taxon>Alphaproteobacteria</taxon>
        <taxon>Hyphomicrobiales</taxon>
        <taxon>Notoacmeibacteraceae</taxon>
        <taxon>Zhengella</taxon>
    </lineage>
</organism>
<keyword evidence="1" id="KW-1133">Transmembrane helix</keyword>
<keyword evidence="3" id="KW-1185">Reference proteome</keyword>
<protein>
    <submittedName>
        <fullName evidence="2">Uncharacterized protein</fullName>
    </submittedName>
</protein>
<keyword evidence="1" id="KW-0472">Membrane</keyword>
<evidence type="ECO:0000313" key="2">
    <source>
        <dbReference type="EMBL" id="PHP65385.1"/>
    </source>
</evidence>
<dbReference type="OrthoDB" id="8115460at2"/>
<sequence>MHLVAKIVVFLEVAILGAAGGALMAFYGVILLGMLTGSSNMNGGLAMGAAGIAPLGAVAGALGGVWLAWKIIRESGKRIVLGLGYGLAAVCLVAVGGWFLVQEMTDGDPYEPGKEPLVHLEWRLPDKVRHDQVDRVFRQMMRSSHMNWILSDWWDEPRARDEGDRTVLRMVVQIRWRVTGRTFQLWRAPDHDNRITVDLGLPRDPKASADYGPWREVEGYPGNEFRWRIERG</sequence>
<dbReference type="EMBL" id="PDVP01000016">
    <property type="protein sequence ID" value="PHP65385.1"/>
    <property type="molecule type" value="Genomic_DNA"/>
</dbReference>
<dbReference type="Proteomes" id="UP000221168">
    <property type="component" value="Unassembled WGS sequence"/>
</dbReference>
<dbReference type="AlphaFoldDB" id="A0A2G1QIP0"/>
<dbReference type="RefSeq" id="WP_099308126.1">
    <property type="nucleotide sequence ID" value="NZ_PDVP01000016.1"/>
</dbReference>
<feature type="transmembrane region" description="Helical" evidence="1">
    <location>
        <begin position="45"/>
        <end position="67"/>
    </location>
</feature>
<evidence type="ECO:0000313" key="3">
    <source>
        <dbReference type="Proteomes" id="UP000221168"/>
    </source>
</evidence>
<name>A0A2G1QIP0_9HYPH</name>
<accession>A0A2G1QIP0</accession>
<feature type="transmembrane region" description="Helical" evidence="1">
    <location>
        <begin position="79"/>
        <end position="101"/>
    </location>
</feature>
<evidence type="ECO:0000256" key="1">
    <source>
        <dbReference type="SAM" id="Phobius"/>
    </source>
</evidence>
<proteinExistence type="predicted"/>
<reference evidence="2 3" key="1">
    <citation type="submission" date="2017-10" db="EMBL/GenBank/DDBJ databases">
        <title>Sedimentibacterium mangrovi gen. nov., sp. nov., a novel member of family Phyllobacteriacea isolated from mangrove sediment.</title>
        <authorList>
            <person name="Liao H."/>
            <person name="Tian Y."/>
        </authorList>
    </citation>
    <scope>NUCLEOTIDE SEQUENCE [LARGE SCALE GENOMIC DNA]</scope>
    <source>
        <strain evidence="2 3">X9-2-2</strain>
    </source>
</reference>
<comment type="caution">
    <text evidence="2">The sequence shown here is derived from an EMBL/GenBank/DDBJ whole genome shotgun (WGS) entry which is preliminary data.</text>
</comment>
<gene>
    <name evidence="2" type="ORF">CSC94_19895</name>
</gene>
<feature type="transmembrane region" description="Helical" evidence="1">
    <location>
        <begin position="7"/>
        <end position="33"/>
    </location>
</feature>
<keyword evidence="1" id="KW-0812">Transmembrane</keyword>